<feature type="transmembrane region" description="Helical" evidence="1">
    <location>
        <begin position="20"/>
        <end position="47"/>
    </location>
</feature>
<organism evidence="2 3">
    <name type="scientific">Carya illinoinensis</name>
    <name type="common">Pecan</name>
    <dbReference type="NCBI Taxonomy" id="32201"/>
    <lineage>
        <taxon>Eukaryota</taxon>
        <taxon>Viridiplantae</taxon>
        <taxon>Streptophyta</taxon>
        <taxon>Embryophyta</taxon>
        <taxon>Tracheophyta</taxon>
        <taxon>Spermatophyta</taxon>
        <taxon>Magnoliopsida</taxon>
        <taxon>eudicotyledons</taxon>
        <taxon>Gunneridae</taxon>
        <taxon>Pentapetalae</taxon>
        <taxon>rosids</taxon>
        <taxon>fabids</taxon>
        <taxon>Fagales</taxon>
        <taxon>Juglandaceae</taxon>
        <taxon>Carya</taxon>
    </lineage>
</organism>
<sequence>MMTLRNQMISALFSERPSLVVTLITPVGGVLLLELLTLSVNLGVLWMDLLWSSGVMRM</sequence>
<comment type="caution">
    <text evidence="2">The sequence shown here is derived from an EMBL/GenBank/DDBJ whole genome shotgun (WGS) entry which is preliminary data.</text>
</comment>
<dbReference type="Proteomes" id="UP000811609">
    <property type="component" value="Chromosome 11"/>
</dbReference>
<reference evidence="2" key="1">
    <citation type="submission" date="2020-12" db="EMBL/GenBank/DDBJ databases">
        <title>WGS assembly of Carya illinoinensis cv. Pawnee.</title>
        <authorList>
            <person name="Platts A."/>
            <person name="Shu S."/>
            <person name="Wright S."/>
            <person name="Barry K."/>
            <person name="Edger P."/>
            <person name="Pires J.C."/>
            <person name="Schmutz J."/>
        </authorList>
    </citation>
    <scope>NUCLEOTIDE SEQUENCE</scope>
    <source>
        <tissue evidence="2">Leaf</tissue>
    </source>
</reference>
<evidence type="ECO:0000256" key="1">
    <source>
        <dbReference type="SAM" id="Phobius"/>
    </source>
</evidence>
<name>A0A8T1P5U8_CARIL</name>
<keyword evidence="3" id="KW-1185">Reference proteome</keyword>
<protein>
    <submittedName>
        <fullName evidence="2">Uncharacterized protein</fullName>
    </submittedName>
</protein>
<keyword evidence="1" id="KW-1133">Transmembrane helix</keyword>
<evidence type="ECO:0000313" key="2">
    <source>
        <dbReference type="EMBL" id="KAG6637181.1"/>
    </source>
</evidence>
<evidence type="ECO:0000313" key="3">
    <source>
        <dbReference type="Proteomes" id="UP000811609"/>
    </source>
</evidence>
<accession>A0A8T1P5U8</accession>
<gene>
    <name evidence="2" type="ORF">CIPAW_11G161900</name>
</gene>
<keyword evidence="1" id="KW-0812">Transmembrane</keyword>
<dbReference type="AlphaFoldDB" id="A0A8T1P5U8"/>
<keyword evidence="1" id="KW-0472">Membrane</keyword>
<dbReference type="EMBL" id="CM031819">
    <property type="protein sequence ID" value="KAG6637181.1"/>
    <property type="molecule type" value="Genomic_DNA"/>
</dbReference>
<proteinExistence type="predicted"/>